<proteinExistence type="predicted"/>
<keyword evidence="2" id="KW-1185">Reference proteome</keyword>
<dbReference type="PANTHER" id="PTHR37489">
    <property type="entry name" value="DUF3500 DOMAIN-CONTAINING PROTEIN"/>
    <property type="match status" value="1"/>
</dbReference>
<name>A0A9P4ILN7_9PEZI</name>
<accession>A0A9P4ILN7</accession>
<dbReference type="AlphaFoldDB" id="A0A9P4ILN7"/>
<dbReference type="InterPro" id="IPR021889">
    <property type="entry name" value="DUF3500"/>
</dbReference>
<reference evidence="1" key="1">
    <citation type="journal article" date="2020" name="Stud. Mycol.">
        <title>101 Dothideomycetes genomes: a test case for predicting lifestyles and emergence of pathogens.</title>
        <authorList>
            <person name="Haridas S."/>
            <person name="Albert R."/>
            <person name="Binder M."/>
            <person name="Bloem J."/>
            <person name="Labutti K."/>
            <person name="Salamov A."/>
            <person name="Andreopoulos B."/>
            <person name="Baker S."/>
            <person name="Barry K."/>
            <person name="Bills G."/>
            <person name="Bluhm B."/>
            <person name="Cannon C."/>
            <person name="Castanera R."/>
            <person name="Culley D."/>
            <person name="Daum C."/>
            <person name="Ezra D."/>
            <person name="Gonzalez J."/>
            <person name="Henrissat B."/>
            <person name="Kuo A."/>
            <person name="Liang C."/>
            <person name="Lipzen A."/>
            <person name="Lutzoni F."/>
            <person name="Magnuson J."/>
            <person name="Mondo S."/>
            <person name="Nolan M."/>
            <person name="Ohm R."/>
            <person name="Pangilinan J."/>
            <person name="Park H.-J."/>
            <person name="Ramirez L."/>
            <person name="Alfaro M."/>
            <person name="Sun H."/>
            <person name="Tritt A."/>
            <person name="Yoshinaga Y."/>
            <person name="Zwiers L.-H."/>
            <person name="Turgeon B."/>
            <person name="Goodwin S."/>
            <person name="Spatafora J."/>
            <person name="Crous P."/>
            <person name="Grigoriev I."/>
        </authorList>
    </citation>
    <scope>NUCLEOTIDE SEQUENCE</scope>
    <source>
        <strain evidence="1">CBS 133067</strain>
    </source>
</reference>
<gene>
    <name evidence="1" type="ORF">NA57DRAFT_34648</name>
</gene>
<organism evidence="1 2">
    <name type="scientific">Rhizodiscina lignyota</name>
    <dbReference type="NCBI Taxonomy" id="1504668"/>
    <lineage>
        <taxon>Eukaryota</taxon>
        <taxon>Fungi</taxon>
        <taxon>Dikarya</taxon>
        <taxon>Ascomycota</taxon>
        <taxon>Pezizomycotina</taxon>
        <taxon>Dothideomycetes</taxon>
        <taxon>Pleosporomycetidae</taxon>
        <taxon>Aulographales</taxon>
        <taxon>Rhizodiscinaceae</taxon>
        <taxon>Rhizodiscina</taxon>
    </lineage>
</organism>
<dbReference type="Proteomes" id="UP000799772">
    <property type="component" value="Unassembled WGS sequence"/>
</dbReference>
<evidence type="ECO:0000313" key="2">
    <source>
        <dbReference type="Proteomes" id="UP000799772"/>
    </source>
</evidence>
<dbReference type="OrthoDB" id="4539697at2759"/>
<dbReference type="EMBL" id="ML978123">
    <property type="protein sequence ID" value="KAF2101520.1"/>
    <property type="molecule type" value="Genomic_DNA"/>
</dbReference>
<protein>
    <submittedName>
        <fullName evidence="1">Uncharacterized protein</fullName>
    </submittedName>
</protein>
<dbReference type="Pfam" id="PF12006">
    <property type="entry name" value="DUF3500"/>
    <property type="match status" value="1"/>
</dbReference>
<dbReference type="PANTHER" id="PTHR37489:SF1">
    <property type="entry name" value="DUF3500 DOMAIN-CONTAINING PROTEIN"/>
    <property type="match status" value="1"/>
</dbReference>
<comment type="caution">
    <text evidence="1">The sequence shown here is derived from an EMBL/GenBank/DDBJ whole genome shotgun (WGS) entry which is preliminary data.</text>
</comment>
<evidence type="ECO:0000313" key="1">
    <source>
        <dbReference type="EMBL" id="KAF2101520.1"/>
    </source>
</evidence>
<sequence>MAWVNAPIPPSAESSGNFRDYLIPLDHPRLSPRDRDPRTHAKAVLGNPDIFLTDVAKGWLKLYEQPYKGFTTDGNVVPNLYQHQPDPNGPTEGMVSAANKLLEVASKEEKEKICYPINAREWRSWSNPEVIIVDSGMRLDELSPEARAAALDLLKASLSSEGFEKLTAAVYTNHFLGELTTLHNVMNKNSYHFCLFGTPSLTEPWGFNLFGHHMCINVLTVAGDIVVGPFFVGAEPNVIDEGQHKDIAVLKKEEAAGLAFMKSLSPEQQKKATLQGDINDIDGSTMQPGRWNPADLRGLGGAFQDNRVIPYDGLCAAEMTAQQRLDLLGIVRIFNDLLPSAALERFVARVEKHLDETYFGWIGPVNDETPFYFRVHGPVVMDEFDHHNGVWLSNVYPKKYHIHTIQRLPNRGDYGVGVLEDWSKGKGKVGPE</sequence>